<feature type="compositionally biased region" description="Low complexity" evidence="1">
    <location>
        <begin position="306"/>
        <end position="321"/>
    </location>
</feature>
<dbReference type="EMBL" id="CAJVCH010527263">
    <property type="protein sequence ID" value="CAG7822723.1"/>
    <property type="molecule type" value="Genomic_DNA"/>
</dbReference>
<dbReference type="Proteomes" id="UP000708208">
    <property type="component" value="Unassembled WGS sequence"/>
</dbReference>
<dbReference type="AlphaFoldDB" id="A0A8J2KZM7"/>
<keyword evidence="3" id="KW-1185">Reference proteome</keyword>
<proteinExistence type="predicted"/>
<feature type="compositionally biased region" description="Polar residues" evidence="1">
    <location>
        <begin position="406"/>
        <end position="431"/>
    </location>
</feature>
<comment type="caution">
    <text evidence="2">The sequence shown here is derived from an EMBL/GenBank/DDBJ whole genome shotgun (WGS) entry which is preliminary data.</text>
</comment>
<sequence length="575" mass="62853">MESSAEVVESVDPDVSAEDEVAAEYHIDYALLFPLKASLFPVKSSSLLEQCGNRDTILRLVIEDCEEERLYSKAFGFSSDRRSSRRGSLLRRRSTSLPEDIDRLVSSPPPNVRGAECGGVNCPGKAGGLFGIKEHEDGLHSLPRINRSKNPRSEEFSELCRRGLSRSGLDSKGSCGSFGDHMNEFGYGSHQSINTLSGSQQLIPNVTLRTAPASGRRPVSADPSCPISAFTASLQDGDRTLSIPKLNVCEAESDGPLITRSSDRDYRFRTLTVAGRNRAARVIGIDEVGGFLVKTPDSVSVNSCTSVNYSPSPSLSHSSSFSDEEIRSGSPSIRINSGGSPTQVKITNSSSCCGVNLRRHESSPFRRKGGRSSPIHLTLDHSTSCPSLEQQQQQQQHHLGKDNRGARNNGSQSPGSSYQRAGTSCDNNRAETGTASFDKVINRSYLVRKNGVANNSMTRLSEMDTVSNTSAIPVQIQITEDQISSPCVEGQELEQEVEDEEGEEEEDCFTKAYHHSENVPTVERAKRLSRLIQNRRQSEQAICLVPKVRYISSVVRNLISLVSLFYGLTTIKSQI</sequence>
<name>A0A8J2KZM7_9HEXA</name>
<evidence type="ECO:0000256" key="1">
    <source>
        <dbReference type="SAM" id="MobiDB-lite"/>
    </source>
</evidence>
<evidence type="ECO:0000313" key="3">
    <source>
        <dbReference type="Proteomes" id="UP000708208"/>
    </source>
</evidence>
<protein>
    <submittedName>
        <fullName evidence="2">Uncharacterized protein</fullName>
    </submittedName>
</protein>
<organism evidence="2 3">
    <name type="scientific">Allacma fusca</name>
    <dbReference type="NCBI Taxonomy" id="39272"/>
    <lineage>
        <taxon>Eukaryota</taxon>
        <taxon>Metazoa</taxon>
        <taxon>Ecdysozoa</taxon>
        <taxon>Arthropoda</taxon>
        <taxon>Hexapoda</taxon>
        <taxon>Collembola</taxon>
        <taxon>Symphypleona</taxon>
        <taxon>Sminthuridae</taxon>
        <taxon>Allacma</taxon>
    </lineage>
</organism>
<feature type="compositionally biased region" description="Polar residues" evidence="1">
    <location>
        <begin position="380"/>
        <end position="389"/>
    </location>
</feature>
<accession>A0A8J2KZM7</accession>
<feature type="compositionally biased region" description="Polar residues" evidence="1">
    <location>
        <begin position="331"/>
        <end position="343"/>
    </location>
</feature>
<evidence type="ECO:0000313" key="2">
    <source>
        <dbReference type="EMBL" id="CAG7822723.1"/>
    </source>
</evidence>
<gene>
    <name evidence="2" type="ORF">AFUS01_LOCUS32979</name>
</gene>
<feature type="region of interest" description="Disordered" evidence="1">
    <location>
        <begin position="359"/>
        <end position="431"/>
    </location>
</feature>
<feature type="region of interest" description="Disordered" evidence="1">
    <location>
        <begin position="306"/>
        <end position="343"/>
    </location>
</feature>
<reference evidence="2" key="1">
    <citation type="submission" date="2021-06" db="EMBL/GenBank/DDBJ databases">
        <authorList>
            <person name="Hodson N. C."/>
            <person name="Mongue J. A."/>
            <person name="Jaron S. K."/>
        </authorList>
    </citation>
    <scope>NUCLEOTIDE SEQUENCE</scope>
</reference>